<evidence type="ECO:0000313" key="1">
    <source>
        <dbReference type="EMBL" id="RZU48823.1"/>
    </source>
</evidence>
<accession>A0A4Q7ZFC2</accession>
<gene>
    <name evidence="1" type="ORF">EV385_0548</name>
</gene>
<organism evidence="1 2">
    <name type="scientific">Krasilnikovia cinnamomea</name>
    <dbReference type="NCBI Taxonomy" id="349313"/>
    <lineage>
        <taxon>Bacteria</taxon>
        <taxon>Bacillati</taxon>
        <taxon>Actinomycetota</taxon>
        <taxon>Actinomycetes</taxon>
        <taxon>Micromonosporales</taxon>
        <taxon>Micromonosporaceae</taxon>
        <taxon>Krasilnikovia</taxon>
    </lineage>
</organism>
<dbReference type="EMBL" id="SHKY01000001">
    <property type="protein sequence ID" value="RZU48823.1"/>
    <property type="molecule type" value="Genomic_DNA"/>
</dbReference>
<name>A0A4Q7ZFC2_9ACTN</name>
<reference evidence="1 2" key="1">
    <citation type="submission" date="2019-02" db="EMBL/GenBank/DDBJ databases">
        <title>Sequencing the genomes of 1000 actinobacteria strains.</title>
        <authorList>
            <person name="Klenk H.-P."/>
        </authorList>
    </citation>
    <scope>NUCLEOTIDE SEQUENCE [LARGE SCALE GENOMIC DNA]</scope>
    <source>
        <strain evidence="1 2">DSM 45162</strain>
    </source>
</reference>
<dbReference type="AlphaFoldDB" id="A0A4Q7ZFC2"/>
<protein>
    <submittedName>
        <fullName evidence="1">Uncharacterized protein</fullName>
    </submittedName>
</protein>
<dbReference type="Proteomes" id="UP000292564">
    <property type="component" value="Unassembled WGS sequence"/>
</dbReference>
<proteinExistence type="predicted"/>
<keyword evidence="2" id="KW-1185">Reference proteome</keyword>
<evidence type="ECO:0000313" key="2">
    <source>
        <dbReference type="Proteomes" id="UP000292564"/>
    </source>
</evidence>
<comment type="caution">
    <text evidence="1">The sequence shown here is derived from an EMBL/GenBank/DDBJ whole genome shotgun (WGS) entry which is preliminary data.</text>
</comment>
<sequence length="57" mass="6299">MIAGRVYLERGRPVTVVCGWGPGGGPRNVWIRRADGSQVVRPFRGLRRPPEDGTVLQ</sequence>